<evidence type="ECO:0000256" key="2">
    <source>
        <dbReference type="ARBA" id="ARBA00022475"/>
    </source>
</evidence>
<evidence type="ECO:0000256" key="6">
    <source>
        <dbReference type="SAM" id="Phobius"/>
    </source>
</evidence>
<dbReference type="SUPFAM" id="SSF103473">
    <property type="entry name" value="MFS general substrate transporter"/>
    <property type="match status" value="1"/>
</dbReference>
<evidence type="ECO:0000256" key="1">
    <source>
        <dbReference type="ARBA" id="ARBA00004651"/>
    </source>
</evidence>
<proteinExistence type="predicted"/>
<protein>
    <submittedName>
        <fullName evidence="7">MFS family permease</fullName>
    </submittedName>
</protein>
<evidence type="ECO:0000313" key="8">
    <source>
        <dbReference type="Proteomes" id="UP000573327"/>
    </source>
</evidence>
<dbReference type="GO" id="GO:0005886">
    <property type="term" value="C:plasma membrane"/>
    <property type="evidence" value="ECO:0007669"/>
    <property type="project" value="UniProtKB-SubCell"/>
</dbReference>
<dbReference type="InterPro" id="IPR036259">
    <property type="entry name" value="MFS_trans_sf"/>
</dbReference>
<evidence type="ECO:0000313" key="7">
    <source>
        <dbReference type="EMBL" id="MBB4945533.1"/>
    </source>
</evidence>
<keyword evidence="3 6" id="KW-0812">Transmembrane</keyword>
<feature type="transmembrane region" description="Helical" evidence="6">
    <location>
        <begin position="117"/>
        <end position="137"/>
    </location>
</feature>
<feature type="transmembrane region" description="Helical" evidence="6">
    <location>
        <begin position="172"/>
        <end position="196"/>
    </location>
</feature>
<dbReference type="InterPro" id="IPR011701">
    <property type="entry name" value="MFS"/>
</dbReference>
<gene>
    <name evidence="7" type="ORF">F4556_001068</name>
</gene>
<feature type="transmembrane region" description="Helical" evidence="6">
    <location>
        <begin position="274"/>
        <end position="294"/>
    </location>
</feature>
<dbReference type="Gene3D" id="1.20.1250.20">
    <property type="entry name" value="MFS general substrate transporter like domains"/>
    <property type="match status" value="1"/>
</dbReference>
<name>A0A7W7S922_9ACTN</name>
<feature type="transmembrane region" description="Helical" evidence="6">
    <location>
        <begin position="239"/>
        <end position="262"/>
    </location>
</feature>
<keyword evidence="2" id="KW-1003">Cell membrane</keyword>
<feature type="transmembrane region" description="Helical" evidence="6">
    <location>
        <begin position="386"/>
        <end position="408"/>
    </location>
</feature>
<dbReference type="AlphaFoldDB" id="A0A7W7S922"/>
<feature type="transmembrane region" description="Helical" evidence="6">
    <location>
        <begin position="57"/>
        <end position="77"/>
    </location>
</feature>
<evidence type="ECO:0000256" key="3">
    <source>
        <dbReference type="ARBA" id="ARBA00022692"/>
    </source>
</evidence>
<dbReference type="CDD" id="cd06173">
    <property type="entry name" value="MFS_MefA_like"/>
    <property type="match status" value="1"/>
</dbReference>
<comment type="subcellular location">
    <subcellularLocation>
        <location evidence="1">Cell membrane</location>
        <topology evidence="1">Multi-pass membrane protein</topology>
    </subcellularLocation>
</comment>
<dbReference type="PANTHER" id="PTHR23513">
    <property type="entry name" value="INTEGRAL MEMBRANE EFFLUX PROTEIN-RELATED"/>
    <property type="match status" value="1"/>
</dbReference>
<keyword evidence="4 6" id="KW-1133">Transmembrane helix</keyword>
<feature type="transmembrane region" description="Helical" evidence="6">
    <location>
        <begin position="327"/>
        <end position="349"/>
    </location>
</feature>
<organism evidence="7 8">
    <name type="scientific">Kitasatospora gansuensis</name>
    <dbReference type="NCBI Taxonomy" id="258050"/>
    <lineage>
        <taxon>Bacteria</taxon>
        <taxon>Bacillati</taxon>
        <taxon>Actinomycetota</taxon>
        <taxon>Actinomycetes</taxon>
        <taxon>Kitasatosporales</taxon>
        <taxon>Streptomycetaceae</taxon>
        <taxon>Kitasatospora</taxon>
    </lineage>
</organism>
<keyword evidence="5 6" id="KW-0472">Membrane</keyword>
<dbReference type="Proteomes" id="UP000573327">
    <property type="component" value="Unassembled WGS sequence"/>
</dbReference>
<comment type="caution">
    <text evidence="7">The sequence shown here is derived from an EMBL/GenBank/DDBJ whole genome shotgun (WGS) entry which is preliminary data.</text>
</comment>
<dbReference type="Pfam" id="PF07690">
    <property type="entry name" value="MFS_1"/>
    <property type="match status" value="1"/>
</dbReference>
<reference evidence="7 8" key="1">
    <citation type="submission" date="2020-08" db="EMBL/GenBank/DDBJ databases">
        <title>Sequencing the genomes of 1000 actinobacteria strains.</title>
        <authorList>
            <person name="Klenk H.-P."/>
        </authorList>
    </citation>
    <scope>NUCLEOTIDE SEQUENCE [LARGE SCALE GENOMIC DNA]</scope>
    <source>
        <strain evidence="7 8">DSM 44786</strain>
    </source>
</reference>
<feature type="transmembrane region" description="Helical" evidence="6">
    <location>
        <begin position="301"/>
        <end position="321"/>
    </location>
</feature>
<evidence type="ECO:0000256" key="4">
    <source>
        <dbReference type="ARBA" id="ARBA00022989"/>
    </source>
</evidence>
<dbReference type="PANTHER" id="PTHR23513:SF17">
    <property type="entry name" value="MEMBRANE PROTEIN"/>
    <property type="match status" value="1"/>
</dbReference>
<dbReference type="GO" id="GO:0022857">
    <property type="term" value="F:transmembrane transporter activity"/>
    <property type="evidence" value="ECO:0007669"/>
    <property type="project" value="InterPro"/>
</dbReference>
<dbReference type="RefSeq" id="WP_184912011.1">
    <property type="nucleotide sequence ID" value="NZ_JACHJR010000001.1"/>
</dbReference>
<dbReference type="EMBL" id="JACHJR010000001">
    <property type="protein sequence ID" value="MBB4945533.1"/>
    <property type="molecule type" value="Genomic_DNA"/>
</dbReference>
<sequence length="419" mass="43210">MADTLPRTENEPVPKRADGPLGLNYLSFTGAMSLSQLGDSAWYVALTWTLIRDVSPAMTGTVLMLASLPRLIGLLGGGVIADRSGPRRVMVITDLLRGVVMLAAALAVGLSTPSVPILLGAALLLAFISAFFIPASGSVKPLILADKDLVRGNALFVFGIRGGQAAGGPIGAWLIALGGVPLVAVANAASFLLSAFASARVRYTREPVAPPAPVGEKPPFKEMLLDGLRYLGKERRIRLVILVIALTELACAPPVNIGLVLLSNRLDAGATGAGLLLTGYTIGAVASSVVTMAWPPGRRGGLVLCLGVTASAVCLTAMAFIDSLPLGMLLYGVLGLVTGQFGLVLVSMAQRWTEPAMRGRVMSVLSLAIFACAPLANVAVGTMVTLLGFTTAMTVFAAFAVVAALITVGTPSLRGVRLD</sequence>
<accession>A0A7W7S922</accession>
<evidence type="ECO:0000256" key="5">
    <source>
        <dbReference type="ARBA" id="ARBA00023136"/>
    </source>
</evidence>
<feature type="transmembrane region" description="Helical" evidence="6">
    <location>
        <begin position="361"/>
        <end position="380"/>
    </location>
</feature>
<keyword evidence="8" id="KW-1185">Reference proteome</keyword>